<evidence type="ECO:0000313" key="2">
    <source>
        <dbReference type="Proteomes" id="UP000257109"/>
    </source>
</evidence>
<gene>
    <name evidence="1" type="ORF">CR513_58867</name>
</gene>
<dbReference type="PANTHER" id="PTHR33240">
    <property type="entry name" value="OS08G0508500 PROTEIN"/>
    <property type="match status" value="1"/>
</dbReference>
<dbReference type="PANTHER" id="PTHR33240:SF15">
    <property type="entry name" value="GAG-PRO-LIKE PROTEIN"/>
    <property type="match status" value="1"/>
</dbReference>
<name>A0A371E9Q5_MUCPR</name>
<evidence type="ECO:0000313" key="1">
    <source>
        <dbReference type="EMBL" id="RDX62768.1"/>
    </source>
</evidence>
<sequence length="143" mass="16032">MDHILAWVPIDNGSSLNIMPKSTLDQLPYDRAHMKTNSTIMRAFEGLRREVMGEIEISVQIQPFSFQIIHSASVVPSSIHQKLKFVVGNKLMIVSSEEDMLVIINTAYMEVRPKEAISTSAMIIVAMIMLGEGYKLRQGLAKI</sequence>
<organism evidence="1 2">
    <name type="scientific">Mucuna pruriens</name>
    <name type="common">Velvet bean</name>
    <name type="synonym">Dolichos pruriens</name>
    <dbReference type="NCBI Taxonomy" id="157652"/>
    <lineage>
        <taxon>Eukaryota</taxon>
        <taxon>Viridiplantae</taxon>
        <taxon>Streptophyta</taxon>
        <taxon>Embryophyta</taxon>
        <taxon>Tracheophyta</taxon>
        <taxon>Spermatophyta</taxon>
        <taxon>Magnoliopsida</taxon>
        <taxon>eudicotyledons</taxon>
        <taxon>Gunneridae</taxon>
        <taxon>Pentapetalae</taxon>
        <taxon>rosids</taxon>
        <taxon>fabids</taxon>
        <taxon>Fabales</taxon>
        <taxon>Fabaceae</taxon>
        <taxon>Papilionoideae</taxon>
        <taxon>50 kb inversion clade</taxon>
        <taxon>NPAAA clade</taxon>
        <taxon>indigoferoid/millettioid clade</taxon>
        <taxon>Phaseoleae</taxon>
        <taxon>Mucuna</taxon>
    </lineage>
</organism>
<dbReference type="EMBL" id="QJKJ01015296">
    <property type="protein sequence ID" value="RDX62768.1"/>
    <property type="molecule type" value="Genomic_DNA"/>
</dbReference>
<proteinExistence type="predicted"/>
<dbReference type="Proteomes" id="UP000257109">
    <property type="component" value="Unassembled WGS sequence"/>
</dbReference>
<accession>A0A371E9Q5</accession>
<reference evidence="1" key="1">
    <citation type="submission" date="2018-05" db="EMBL/GenBank/DDBJ databases">
        <title>Draft genome of Mucuna pruriens seed.</title>
        <authorList>
            <person name="Nnadi N.E."/>
            <person name="Vos R."/>
            <person name="Hasami M.H."/>
            <person name="Devisetty U.K."/>
            <person name="Aguiy J.C."/>
        </authorList>
    </citation>
    <scope>NUCLEOTIDE SEQUENCE [LARGE SCALE GENOMIC DNA]</scope>
    <source>
        <strain evidence="1">JCA_2017</strain>
    </source>
</reference>
<keyword evidence="2" id="KW-1185">Reference proteome</keyword>
<feature type="non-terminal residue" evidence="1">
    <location>
        <position position="1"/>
    </location>
</feature>
<comment type="caution">
    <text evidence="1">The sequence shown here is derived from an EMBL/GenBank/DDBJ whole genome shotgun (WGS) entry which is preliminary data.</text>
</comment>
<dbReference type="AlphaFoldDB" id="A0A371E9Q5"/>
<dbReference type="STRING" id="157652.A0A371E9Q5"/>
<protein>
    <submittedName>
        <fullName evidence="1">Uncharacterized protein</fullName>
    </submittedName>
</protein>